<proteinExistence type="predicted"/>
<keyword evidence="3" id="KW-0805">Transcription regulation</keyword>
<dbReference type="EMBL" id="JAEUBE010000504">
    <property type="protein sequence ID" value="KAH3660557.1"/>
    <property type="molecule type" value="Genomic_DNA"/>
</dbReference>
<dbReference type="RefSeq" id="XP_046058260.1">
    <property type="nucleotide sequence ID" value="XM_046208507.1"/>
</dbReference>
<feature type="domain" description="Zn(2)-C6 fungal-type" evidence="6">
    <location>
        <begin position="16"/>
        <end position="46"/>
    </location>
</feature>
<dbReference type="SMART" id="SM00066">
    <property type="entry name" value="GAL4"/>
    <property type="match status" value="1"/>
</dbReference>
<dbReference type="PROSITE" id="PS50048">
    <property type="entry name" value="ZN2_CY6_FUNGAL_2"/>
    <property type="match status" value="1"/>
</dbReference>
<dbReference type="AlphaFoldDB" id="A0A9P8NVS5"/>
<evidence type="ECO:0000259" key="6">
    <source>
        <dbReference type="PROSITE" id="PS50048"/>
    </source>
</evidence>
<evidence type="ECO:0000256" key="3">
    <source>
        <dbReference type="ARBA" id="ARBA00023015"/>
    </source>
</evidence>
<evidence type="ECO:0000256" key="4">
    <source>
        <dbReference type="ARBA" id="ARBA00023163"/>
    </source>
</evidence>
<dbReference type="OrthoDB" id="4456959at2759"/>
<keyword evidence="4" id="KW-0804">Transcription</keyword>
<dbReference type="InterPro" id="IPR001138">
    <property type="entry name" value="Zn2Cys6_DnaBD"/>
</dbReference>
<sequence length="615" mass="71007">MTVKPKINGQASKKVACIECRSRKLKCDMKQPACDRCVSKGLECKYITPRKTGPKIRVKNRLLLNQLEDNTLLFPDEHINTEKQSRHYYMDDELAALLRFEEFGFDIQAVNQMHDYYYNGEARSFHFSRRRYEHKLRTDPISILPLIYLIWANATVNKIELRKQAEGLYRIGCQLLEKYHEADKHSDSLIKKMYQLQAMVAKSAAELRLNHDRRSTLSICAGVRLAQLYGFDRIDPSPSNSTHSSFFTRTENWQKSFPLRCPDGRCPETGEFPILESSFSFGSFRANDWETDEFDEVDVTVSVQEEARRTFWAVYTVDKWFAVVTGLSSSFMIDLNFVVFTRLPSPTTFLSPTGEIQCNNQCYYLHEAMEKLQNDQVLVDFENSLSSHVLMVTVLENVTKWSRMFLNVVDLSSLKAPQSLHSLQAKVEDVEKNFDSLLGNLTFYDLNPSSLLQSILNHAYVFFSQAIFVKMSDFFAKEIKQNGKPSSKYIYSPEHTAFYKKILNSLTKINIETINKFLTDEEFEAGMEMTGSLVIFINNAKSLFHILTVLMEFGDNLGDEVPSVEEILRNLHLLRLKVDSRVTDHAGLAKLHTLLHEWFGFLNNCPQKINFFSHL</sequence>
<name>A0A9P8NVS5_9ASCO</name>
<dbReference type="GO" id="GO:0008270">
    <property type="term" value="F:zinc ion binding"/>
    <property type="evidence" value="ECO:0007669"/>
    <property type="project" value="InterPro"/>
</dbReference>
<reference evidence="7" key="1">
    <citation type="journal article" date="2021" name="Open Biol.">
        <title>Shared evolutionary footprints suggest mitochondrial oxidative damage underlies multiple complex I losses in fungi.</title>
        <authorList>
            <person name="Schikora-Tamarit M.A."/>
            <person name="Marcet-Houben M."/>
            <person name="Nosek J."/>
            <person name="Gabaldon T."/>
        </authorList>
    </citation>
    <scope>NUCLEOTIDE SEQUENCE</scope>
    <source>
        <strain evidence="7">CBS6075</strain>
    </source>
</reference>
<dbReference type="GO" id="GO:0000981">
    <property type="term" value="F:DNA-binding transcription factor activity, RNA polymerase II-specific"/>
    <property type="evidence" value="ECO:0007669"/>
    <property type="project" value="InterPro"/>
</dbReference>
<evidence type="ECO:0000256" key="5">
    <source>
        <dbReference type="ARBA" id="ARBA00023242"/>
    </source>
</evidence>
<dbReference type="Proteomes" id="UP000769157">
    <property type="component" value="Unassembled WGS sequence"/>
</dbReference>
<reference evidence="7" key="2">
    <citation type="submission" date="2021-01" db="EMBL/GenBank/DDBJ databases">
        <authorList>
            <person name="Schikora-Tamarit M.A."/>
        </authorList>
    </citation>
    <scope>NUCLEOTIDE SEQUENCE</scope>
    <source>
        <strain evidence="7">CBS6075</strain>
    </source>
</reference>
<dbReference type="SMART" id="SM00906">
    <property type="entry name" value="Fungal_trans"/>
    <property type="match status" value="1"/>
</dbReference>
<dbReference type="PANTHER" id="PTHR47338">
    <property type="entry name" value="ZN(II)2CYS6 TRANSCRIPTION FACTOR (EUROFUNG)-RELATED"/>
    <property type="match status" value="1"/>
</dbReference>
<keyword evidence="8" id="KW-1185">Reference proteome</keyword>
<dbReference type="PROSITE" id="PS00463">
    <property type="entry name" value="ZN2_CY6_FUNGAL_1"/>
    <property type="match status" value="1"/>
</dbReference>
<dbReference type="InterPro" id="IPR050815">
    <property type="entry name" value="TF_fung"/>
</dbReference>
<dbReference type="Pfam" id="PF00172">
    <property type="entry name" value="Zn_clus"/>
    <property type="match status" value="1"/>
</dbReference>
<dbReference type="PANTHER" id="PTHR47338:SF20">
    <property type="entry name" value="ZN(II)2CYS6 TRANSCRIPTION FACTOR (EUROFUNG)"/>
    <property type="match status" value="1"/>
</dbReference>
<dbReference type="SUPFAM" id="SSF57701">
    <property type="entry name" value="Zn2/Cys6 DNA-binding domain"/>
    <property type="match status" value="1"/>
</dbReference>
<dbReference type="InterPro" id="IPR007219">
    <property type="entry name" value="XnlR_reg_dom"/>
</dbReference>
<comment type="subcellular location">
    <subcellularLocation>
        <location evidence="1">Nucleus</location>
    </subcellularLocation>
</comment>
<keyword evidence="5" id="KW-0539">Nucleus</keyword>
<dbReference type="CDD" id="cd12148">
    <property type="entry name" value="fungal_TF_MHR"/>
    <property type="match status" value="1"/>
</dbReference>
<keyword evidence="2" id="KW-0479">Metal-binding</keyword>
<dbReference type="CDD" id="cd00067">
    <property type="entry name" value="GAL4"/>
    <property type="match status" value="1"/>
</dbReference>
<organism evidence="7 8">
    <name type="scientific">Ogataea philodendri</name>
    <dbReference type="NCBI Taxonomy" id="1378263"/>
    <lineage>
        <taxon>Eukaryota</taxon>
        <taxon>Fungi</taxon>
        <taxon>Dikarya</taxon>
        <taxon>Ascomycota</taxon>
        <taxon>Saccharomycotina</taxon>
        <taxon>Pichiomycetes</taxon>
        <taxon>Pichiales</taxon>
        <taxon>Pichiaceae</taxon>
        <taxon>Ogataea</taxon>
    </lineage>
</organism>
<dbReference type="GeneID" id="70239107"/>
<dbReference type="PRINTS" id="PR00755">
    <property type="entry name" value="AFLATOXINBRP"/>
</dbReference>
<accession>A0A9P8NVS5</accession>
<evidence type="ECO:0000313" key="7">
    <source>
        <dbReference type="EMBL" id="KAH3660557.1"/>
    </source>
</evidence>
<dbReference type="Gene3D" id="4.10.240.10">
    <property type="entry name" value="Zn(2)-C6 fungal-type DNA-binding domain"/>
    <property type="match status" value="1"/>
</dbReference>
<dbReference type="GO" id="GO:0005634">
    <property type="term" value="C:nucleus"/>
    <property type="evidence" value="ECO:0007669"/>
    <property type="project" value="UniProtKB-SubCell"/>
</dbReference>
<dbReference type="GO" id="GO:0003677">
    <property type="term" value="F:DNA binding"/>
    <property type="evidence" value="ECO:0007669"/>
    <property type="project" value="InterPro"/>
</dbReference>
<evidence type="ECO:0000256" key="2">
    <source>
        <dbReference type="ARBA" id="ARBA00022723"/>
    </source>
</evidence>
<dbReference type="InterPro" id="IPR036864">
    <property type="entry name" value="Zn2-C6_fun-type_DNA-bd_sf"/>
</dbReference>
<protein>
    <recommendedName>
        <fullName evidence="6">Zn(2)-C6 fungal-type domain-containing protein</fullName>
    </recommendedName>
</protein>
<comment type="caution">
    <text evidence="7">The sequence shown here is derived from an EMBL/GenBank/DDBJ whole genome shotgun (WGS) entry which is preliminary data.</text>
</comment>
<evidence type="ECO:0000313" key="8">
    <source>
        <dbReference type="Proteomes" id="UP000769157"/>
    </source>
</evidence>
<dbReference type="GO" id="GO:0006351">
    <property type="term" value="P:DNA-templated transcription"/>
    <property type="evidence" value="ECO:0007669"/>
    <property type="project" value="InterPro"/>
</dbReference>
<gene>
    <name evidence="7" type="ORF">OGAPHI_007143</name>
</gene>
<evidence type="ECO:0000256" key="1">
    <source>
        <dbReference type="ARBA" id="ARBA00004123"/>
    </source>
</evidence>